<keyword evidence="3" id="KW-1185">Reference proteome</keyword>
<evidence type="ECO:0000313" key="2">
    <source>
        <dbReference type="EMBL" id="NBI31164.1"/>
    </source>
</evidence>
<organism evidence="2 3">
    <name type="scientific">Chengkuizengella marina</name>
    <dbReference type="NCBI Taxonomy" id="2507566"/>
    <lineage>
        <taxon>Bacteria</taxon>
        <taxon>Bacillati</taxon>
        <taxon>Bacillota</taxon>
        <taxon>Bacilli</taxon>
        <taxon>Bacillales</taxon>
        <taxon>Paenibacillaceae</taxon>
        <taxon>Chengkuizengella</taxon>
    </lineage>
</organism>
<dbReference type="GO" id="GO:0003824">
    <property type="term" value="F:catalytic activity"/>
    <property type="evidence" value="ECO:0007669"/>
    <property type="project" value="InterPro"/>
</dbReference>
<dbReference type="SUPFAM" id="SSF52777">
    <property type="entry name" value="CoA-dependent acyltransferases"/>
    <property type="match status" value="2"/>
</dbReference>
<evidence type="ECO:0000259" key="1">
    <source>
        <dbReference type="Pfam" id="PF00668"/>
    </source>
</evidence>
<comment type="caution">
    <text evidence="2">The sequence shown here is derived from an EMBL/GenBank/DDBJ whole genome shotgun (WGS) entry which is preliminary data.</text>
</comment>
<evidence type="ECO:0000313" key="3">
    <source>
        <dbReference type="Proteomes" id="UP000448943"/>
    </source>
</evidence>
<sequence length="464" mass="54920">MEKNNKLSRDNIESIISLTSMQQGMLFHYINDEGSREYHEQLSITILGDIKIDLLQKAWDFVIDTNEMLRTIFRWKAIENPVQIVLKKNKVLIQYFDFTSEINKLEAIERVKIEDLNDRIDITSETLRITLCKLDSREYEMIITNHHILYDGWSNGIILKEVLNAYTVFNNGMTPIKIHKSKFKEFIKLNKSLDKKKQRLFWSQYLDGFEVNNDIFHSSKPLTHYKKYKYIISKDITDKLKQFCKQHQISLATVLYFTWGMILRKVNNQDDVMFGTVVSGRNNEIKNIEEMVGLFINTIPLRVNIENEWSLIELLKELDKSIKNRSIYENTPLVDIKTCFNMNSDQNLFNSIVVVENYPLDSYSKDKDLFYIEKYSMVERTNYNMTLSILPFENITLEFGWNNEVISKELLHRLPEYFNSILLQIVMDSKLIVGNIDMLSEVEKQKLLYECNHTHKEYPKQKSV</sequence>
<name>A0A6N9Q9A6_9BACL</name>
<dbReference type="EMBL" id="SIJB01000062">
    <property type="protein sequence ID" value="NBI31164.1"/>
    <property type="molecule type" value="Genomic_DNA"/>
</dbReference>
<dbReference type="Pfam" id="PF00668">
    <property type="entry name" value="Condensation"/>
    <property type="match status" value="1"/>
</dbReference>
<proteinExistence type="predicted"/>
<dbReference type="RefSeq" id="WP_235929977.1">
    <property type="nucleotide sequence ID" value="NZ_SIJB01000062.1"/>
</dbReference>
<dbReference type="AlphaFoldDB" id="A0A6N9Q9A6"/>
<dbReference type="GO" id="GO:0008610">
    <property type="term" value="P:lipid biosynthetic process"/>
    <property type="evidence" value="ECO:0007669"/>
    <property type="project" value="UniProtKB-ARBA"/>
</dbReference>
<dbReference type="InterPro" id="IPR023213">
    <property type="entry name" value="CAT-like_dom_sf"/>
</dbReference>
<dbReference type="Proteomes" id="UP000448943">
    <property type="component" value="Unassembled WGS sequence"/>
</dbReference>
<dbReference type="Gene3D" id="3.30.559.30">
    <property type="entry name" value="Nonribosomal peptide synthetase, condensation domain"/>
    <property type="match status" value="1"/>
</dbReference>
<feature type="non-terminal residue" evidence="2">
    <location>
        <position position="464"/>
    </location>
</feature>
<gene>
    <name evidence="2" type="ORF">ERL59_19715</name>
</gene>
<dbReference type="InterPro" id="IPR001242">
    <property type="entry name" value="Condensation_dom"/>
</dbReference>
<dbReference type="PANTHER" id="PTHR45398:SF1">
    <property type="entry name" value="ENZYME, PUTATIVE (JCVI)-RELATED"/>
    <property type="match status" value="1"/>
</dbReference>
<dbReference type="PANTHER" id="PTHR45398">
    <property type="match status" value="1"/>
</dbReference>
<feature type="domain" description="Condensation" evidence="1">
    <location>
        <begin position="13"/>
        <end position="448"/>
    </location>
</feature>
<accession>A0A6N9Q9A6</accession>
<dbReference type="Gene3D" id="3.30.559.10">
    <property type="entry name" value="Chloramphenicol acetyltransferase-like domain"/>
    <property type="match status" value="1"/>
</dbReference>
<reference evidence="2 3" key="1">
    <citation type="submission" date="2019-01" db="EMBL/GenBank/DDBJ databases">
        <title>Chengkuizengella sp. nov., isolated from deep-sea sediment of East Pacific Ocean.</title>
        <authorList>
            <person name="Yang J."/>
            <person name="Lai Q."/>
            <person name="Shao Z."/>
        </authorList>
    </citation>
    <scope>NUCLEOTIDE SEQUENCE [LARGE SCALE GENOMIC DNA]</scope>
    <source>
        <strain evidence="2 3">YPA3-1-1</strain>
    </source>
</reference>
<protein>
    <submittedName>
        <fullName evidence="2">Non-ribosomal peptide synthetase</fullName>
    </submittedName>
</protein>